<evidence type="ECO:0000256" key="1">
    <source>
        <dbReference type="ARBA" id="ARBA00023015"/>
    </source>
</evidence>
<keyword evidence="3" id="KW-0804">Transcription</keyword>
<evidence type="ECO:0000256" key="3">
    <source>
        <dbReference type="ARBA" id="ARBA00023163"/>
    </source>
</evidence>
<keyword evidence="7" id="KW-1185">Reference proteome</keyword>
<dbReference type="InterPro" id="IPR009057">
    <property type="entry name" value="Homeodomain-like_sf"/>
</dbReference>
<dbReference type="SUPFAM" id="SSF48498">
    <property type="entry name" value="Tetracyclin repressor-like, C-terminal domain"/>
    <property type="match status" value="1"/>
</dbReference>
<dbReference type="Pfam" id="PF16925">
    <property type="entry name" value="TetR_C_13"/>
    <property type="match status" value="1"/>
</dbReference>
<dbReference type="InterPro" id="IPR036271">
    <property type="entry name" value="Tet_transcr_reg_TetR-rel_C_sf"/>
</dbReference>
<dbReference type="EMBL" id="BAABCW010000017">
    <property type="protein sequence ID" value="GAA3517015.1"/>
    <property type="molecule type" value="Genomic_DNA"/>
</dbReference>
<feature type="DNA-binding region" description="H-T-H motif" evidence="4">
    <location>
        <begin position="28"/>
        <end position="47"/>
    </location>
</feature>
<dbReference type="Gene3D" id="1.10.357.10">
    <property type="entry name" value="Tetracycline Repressor, domain 2"/>
    <property type="match status" value="1"/>
</dbReference>
<gene>
    <name evidence="6" type="ORF">GCM10022393_33870</name>
</gene>
<dbReference type="PANTHER" id="PTHR47506:SF3">
    <property type="entry name" value="HTH-TYPE TRANSCRIPTIONAL REGULATOR LMRA"/>
    <property type="match status" value="1"/>
</dbReference>
<evidence type="ECO:0000313" key="6">
    <source>
        <dbReference type="EMBL" id="GAA3517015.1"/>
    </source>
</evidence>
<evidence type="ECO:0000256" key="2">
    <source>
        <dbReference type="ARBA" id="ARBA00023125"/>
    </source>
</evidence>
<feature type="domain" description="HTH tetR-type" evidence="5">
    <location>
        <begin position="5"/>
        <end position="65"/>
    </location>
</feature>
<proteinExistence type="predicted"/>
<dbReference type="Pfam" id="PF00440">
    <property type="entry name" value="TetR_N"/>
    <property type="match status" value="1"/>
</dbReference>
<dbReference type="PRINTS" id="PR00455">
    <property type="entry name" value="HTHTETR"/>
</dbReference>
<evidence type="ECO:0000259" key="5">
    <source>
        <dbReference type="PROSITE" id="PS50977"/>
    </source>
</evidence>
<evidence type="ECO:0000313" key="7">
    <source>
        <dbReference type="Proteomes" id="UP001500459"/>
    </source>
</evidence>
<dbReference type="RefSeq" id="WP_344929459.1">
    <property type="nucleotide sequence ID" value="NZ_BAABCW010000017.1"/>
</dbReference>
<sequence length="195" mass="22419">MSKADTTRKNILTKAFALIYKNGYQATSIDEIIATTQVTKGALYYHFKNKDEMGLAMIKEILYHSTDATILKPLTNTKDPQSQIYGMIKDLLDNTSFFKIEYGCPIVNLIEEMAPLDTKFARELRKLFIEWRKMIVTYLEEAKEKKTINSTIDSEQVATFILISYSGVRNLGKILGESCYKSYLKELKNYLTVLH</sequence>
<keyword evidence="2 4" id="KW-0238">DNA-binding</keyword>
<keyword evidence="1" id="KW-0805">Transcription regulation</keyword>
<dbReference type="InterPro" id="IPR001647">
    <property type="entry name" value="HTH_TetR"/>
</dbReference>
<organism evidence="6 7">
    <name type="scientific">Aquimarina addita</name>
    <dbReference type="NCBI Taxonomy" id="870485"/>
    <lineage>
        <taxon>Bacteria</taxon>
        <taxon>Pseudomonadati</taxon>
        <taxon>Bacteroidota</taxon>
        <taxon>Flavobacteriia</taxon>
        <taxon>Flavobacteriales</taxon>
        <taxon>Flavobacteriaceae</taxon>
        <taxon>Aquimarina</taxon>
    </lineage>
</organism>
<comment type="caution">
    <text evidence="6">The sequence shown here is derived from an EMBL/GenBank/DDBJ whole genome shotgun (WGS) entry which is preliminary data.</text>
</comment>
<dbReference type="InterPro" id="IPR011075">
    <property type="entry name" value="TetR_C"/>
</dbReference>
<dbReference type="PANTHER" id="PTHR47506">
    <property type="entry name" value="TRANSCRIPTIONAL REGULATORY PROTEIN"/>
    <property type="match status" value="1"/>
</dbReference>
<dbReference type="PROSITE" id="PS01081">
    <property type="entry name" value="HTH_TETR_1"/>
    <property type="match status" value="1"/>
</dbReference>
<accession>A0ABP6USF2</accession>
<dbReference type="InterPro" id="IPR023772">
    <property type="entry name" value="DNA-bd_HTH_TetR-type_CS"/>
</dbReference>
<evidence type="ECO:0000256" key="4">
    <source>
        <dbReference type="PROSITE-ProRule" id="PRU00335"/>
    </source>
</evidence>
<dbReference type="SUPFAM" id="SSF46689">
    <property type="entry name" value="Homeodomain-like"/>
    <property type="match status" value="1"/>
</dbReference>
<protein>
    <submittedName>
        <fullName evidence="6">TetR/AcrR family transcriptional regulator</fullName>
    </submittedName>
</protein>
<name>A0ABP6USF2_9FLAO</name>
<dbReference type="Proteomes" id="UP001500459">
    <property type="component" value="Unassembled WGS sequence"/>
</dbReference>
<reference evidence="7" key="1">
    <citation type="journal article" date="2019" name="Int. J. Syst. Evol. Microbiol.">
        <title>The Global Catalogue of Microorganisms (GCM) 10K type strain sequencing project: providing services to taxonomists for standard genome sequencing and annotation.</title>
        <authorList>
            <consortium name="The Broad Institute Genomics Platform"/>
            <consortium name="The Broad Institute Genome Sequencing Center for Infectious Disease"/>
            <person name="Wu L."/>
            <person name="Ma J."/>
        </authorList>
    </citation>
    <scope>NUCLEOTIDE SEQUENCE [LARGE SCALE GENOMIC DNA]</scope>
    <source>
        <strain evidence="7">JCM 17106</strain>
    </source>
</reference>
<dbReference type="PROSITE" id="PS50977">
    <property type="entry name" value="HTH_TETR_2"/>
    <property type="match status" value="1"/>
</dbReference>